<protein>
    <recommendedName>
        <fullName evidence="2">Nanos-type domain-containing protein</fullName>
    </recommendedName>
</protein>
<dbReference type="PROSITE" id="PS51522">
    <property type="entry name" value="ZF_NANOS"/>
    <property type="match status" value="1"/>
</dbReference>
<dbReference type="GO" id="GO:0003676">
    <property type="term" value="F:nucleic acid binding"/>
    <property type="evidence" value="ECO:0007669"/>
    <property type="project" value="InterPro"/>
</dbReference>
<accession>A0A6C0LL42</accession>
<dbReference type="GO" id="GO:0008270">
    <property type="term" value="F:zinc ion binding"/>
    <property type="evidence" value="ECO:0007669"/>
    <property type="project" value="InterPro"/>
</dbReference>
<reference evidence="3" key="1">
    <citation type="journal article" date="2020" name="Nature">
        <title>Giant virus diversity and host interactions through global metagenomics.</title>
        <authorList>
            <person name="Schulz F."/>
            <person name="Roux S."/>
            <person name="Paez-Espino D."/>
            <person name="Jungbluth S."/>
            <person name="Walsh D.A."/>
            <person name="Denef V.J."/>
            <person name="McMahon K.D."/>
            <person name="Konstantinidis K.T."/>
            <person name="Eloe-Fadrosh E.A."/>
            <person name="Kyrpides N.C."/>
            <person name="Woyke T."/>
        </authorList>
    </citation>
    <scope>NUCLEOTIDE SEQUENCE</scope>
    <source>
        <strain evidence="3">GVMAG-M-3300027833-11</strain>
    </source>
</reference>
<dbReference type="SUPFAM" id="SSF57756">
    <property type="entry name" value="Retrovirus zinc finger-like domains"/>
    <property type="match status" value="1"/>
</dbReference>
<proteinExistence type="predicted"/>
<evidence type="ECO:0000313" key="3">
    <source>
        <dbReference type="EMBL" id="QHU30421.1"/>
    </source>
</evidence>
<sequence>MSAIAMSVSTRNNHHQGGRKATSYCKVCHDAGLPRSEYTSHFVKDKKGPRGKVVCPLLLSQECRYCHEIGHTPKECPEILAKNVKRHNHEQLMRDNQRRPDVNGFSSTHAIRNRRHVGVSKPQGSGSTSGHKVICNAFDCLNDSDSESDDEKEENIRGPAVAVAVRPLLSGWAAIVAANPVVKVPILQSPVITQHWEKVSVSIDNDDDVSVSSMSTLPEKKSTNKMSWADMMEEDSSDEEYGW</sequence>
<dbReference type="AlphaFoldDB" id="A0A6C0LL42"/>
<feature type="region of interest" description="Disordered" evidence="1">
    <location>
        <begin position="207"/>
        <end position="243"/>
    </location>
</feature>
<dbReference type="Gene3D" id="4.10.60.30">
    <property type="entry name" value="Nanos, RNA-binding domain"/>
    <property type="match status" value="1"/>
</dbReference>
<dbReference type="InterPro" id="IPR038129">
    <property type="entry name" value="Nanos_sf"/>
</dbReference>
<feature type="compositionally biased region" description="Acidic residues" evidence="1">
    <location>
        <begin position="231"/>
        <end position="243"/>
    </location>
</feature>
<feature type="domain" description="Nanos-type" evidence="2">
    <location>
        <begin position="24"/>
        <end position="78"/>
    </location>
</feature>
<name>A0A6C0LL42_9ZZZZ</name>
<dbReference type="InterPro" id="IPR024161">
    <property type="entry name" value="Znf_nanos-typ"/>
</dbReference>
<dbReference type="InterPro" id="IPR036875">
    <property type="entry name" value="Znf_CCHC_sf"/>
</dbReference>
<dbReference type="EMBL" id="MN740507">
    <property type="protein sequence ID" value="QHU30421.1"/>
    <property type="molecule type" value="Genomic_DNA"/>
</dbReference>
<evidence type="ECO:0000256" key="1">
    <source>
        <dbReference type="SAM" id="MobiDB-lite"/>
    </source>
</evidence>
<dbReference type="Pfam" id="PF05741">
    <property type="entry name" value="zf-nanos"/>
    <property type="match status" value="1"/>
</dbReference>
<organism evidence="3">
    <name type="scientific">viral metagenome</name>
    <dbReference type="NCBI Taxonomy" id="1070528"/>
    <lineage>
        <taxon>unclassified sequences</taxon>
        <taxon>metagenomes</taxon>
        <taxon>organismal metagenomes</taxon>
    </lineage>
</organism>
<evidence type="ECO:0000259" key="2">
    <source>
        <dbReference type="PROSITE" id="PS51522"/>
    </source>
</evidence>